<accession>A0AAJ0FBE9</accession>
<dbReference type="EMBL" id="MU839038">
    <property type="protein sequence ID" value="KAK1762386.1"/>
    <property type="molecule type" value="Genomic_DNA"/>
</dbReference>
<proteinExistence type="predicted"/>
<evidence type="ECO:0000313" key="2">
    <source>
        <dbReference type="EMBL" id="KAK1762386.1"/>
    </source>
</evidence>
<protein>
    <submittedName>
        <fullName evidence="2">Uncharacterized protein</fullName>
    </submittedName>
</protein>
<feature type="region of interest" description="Disordered" evidence="1">
    <location>
        <begin position="1"/>
        <end position="169"/>
    </location>
</feature>
<dbReference type="Proteomes" id="UP001244011">
    <property type="component" value="Unassembled WGS sequence"/>
</dbReference>
<gene>
    <name evidence="2" type="ORF">QBC33DRAFT_574256</name>
</gene>
<evidence type="ECO:0000313" key="3">
    <source>
        <dbReference type="Proteomes" id="UP001244011"/>
    </source>
</evidence>
<feature type="compositionally biased region" description="Basic and acidic residues" evidence="1">
    <location>
        <begin position="123"/>
        <end position="133"/>
    </location>
</feature>
<keyword evidence="3" id="KW-1185">Reference proteome</keyword>
<sequence>MSSRKAPGAGQKVTPGQSAPERREGAGVVDSSSLAAASERSGGGFSENRGAKQPFDQQPHVSGSGSGSGPASSLEAQQSYGGAAPTYVLGQQMRDPAGPHGKNLKEGGFEGSGPGDSITAEPGSERDPARVAEGEMGLARNRVGREAGPKQGGLEGGHPYEVLENERSA</sequence>
<reference evidence="2" key="1">
    <citation type="submission" date="2023-06" db="EMBL/GenBank/DDBJ databases">
        <title>Genome-scale phylogeny and comparative genomics of the fungal order Sordariales.</title>
        <authorList>
            <consortium name="Lawrence Berkeley National Laboratory"/>
            <person name="Hensen N."/>
            <person name="Bonometti L."/>
            <person name="Westerberg I."/>
            <person name="Brannstrom I.O."/>
            <person name="Guillou S."/>
            <person name="Cros-Aarteil S."/>
            <person name="Calhoun S."/>
            <person name="Haridas S."/>
            <person name="Kuo A."/>
            <person name="Mondo S."/>
            <person name="Pangilinan J."/>
            <person name="Riley R."/>
            <person name="Labutti K."/>
            <person name="Andreopoulos B."/>
            <person name="Lipzen A."/>
            <person name="Chen C."/>
            <person name="Yanf M."/>
            <person name="Daum C."/>
            <person name="Ng V."/>
            <person name="Clum A."/>
            <person name="Steindorff A."/>
            <person name="Ohm R."/>
            <person name="Martin F."/>
            <person name="Silar P."/>
            <person name="Natvig D."/>
            <person name="Lalanne C."/>
            <person name="Gautier V."/>
            <person name="Ament-Velasquez S.L."/>
            <person name="Kruys A."/>
            <person name="Hutchinson M.I."/>
            <person name="Powell A.J."/>
            <person name="Barry K."/>
            <person name="Miller A.N."/>
            <person name="Grigoriev I.V."/>
            <person name="Debuchy R."/>
            <person name="Gladieux P."/>
            <person name="Thoren M.H."/>
            <person name="Johannesson H."/>
        </authorList>
    </citation>
    <scope>NUCLEOTIDE SEQUENCE</scope>
    <source>
        <strain evidence="2">8032-3</strain>
    </source>
</reference>
<dbReference type="AlphaFoldDB" id="A0AAJ0FBE9"/>
<name>A0AAJ0FBE9_9PEZI</name>
<evidence type="ECO:0000256" key="1">
    <source>
        <dbReference type="SAM" id="MobiDB-lite"/>
    </source>
</evidence>
<dbReference type="RefSeq" id="XP_060278599.1">
    <property type="nucleotide sequence ID" value="XM_060430745.1"/>
</dbReference>
<organism evidence="2 3">
    <name type="scientific">Phialemonium atrogriseum</name>
    <dbReference type="NCBI Taxonomy" id="1093897"/>
    <lineage>
        <taxon>Eukaryota</taxon>
        <taxon>Fungi</taxon>
        <taxon>Dikarya</taxon>
        <taxon>Ascomycota</taxon>
        <taxon>Pezizomycotina</taxon>
        <taxon>Sordariomycetes</taxon>
        <taxon>Sordariomycetidae</taxon>
        <taxon>Cephalothecales</taxon>
        <taxon>Cephalothecaceae</taxon>
        <taxon>Phialemonium</taxon>
    </lineage>
</organism>
<comment type="caution">
    <text evidence="2">The sequence shown here is derived from an EMBL/GenBank/DDBJ whole genome shotgun (WGS) entry which is preliminary data.</text>
</comment>
<dbReference type="GeneID" id="85313932"/>